<name>A0A8T2IZ30_9PIPI</name>
<dbReference type="AlphaFoldDB" id="A0A8T2IZ30"/>
<accession>A0A8T2IZ30</accession>
<proteinExistence type="predicted"/>
<evidence type="ECO:0000313" key="2">
    <source>
        <dbReference type="Proteomes" id="UP000812440"/>
    </source>
</evidence>
<keyword evidence="2" id="KW-1185">Reference proteome</keyword>
<comment type="caution">
    <text evidence="1">The sequence shown here is derived from an EMBL/GenBank/DDBJ whole genome shotgun (WGS) entry which is preliminary data.</text>
</comment>
<protein>
    <submittedName>
        <fullName evidence="1">Uncharacterized protein</fullName>
    </submittedName>
</protein>
<dbReference type="Proteomes" id="UP000812440">
    <property type="component" value="Chromosome 4"/>
</dbReference>
<evidence type="ECO:0000313" key="1">
    <source>
        <dbReference type="EMBL" id="KAG8436320.1"/>
    </source>
</evidence>
<reference evidence="1" key="1">
    <citation type="thesis" date="2020" institute="ProQuest LLC" country="789 East Eisenhower Parkway, Ann Arbor, MI, USA">
        <title>Comparative Genomics and Chromosome Evolution.</title>
        <authorList>
            <person name="Mudd A.B."/>
        </authorList>
    </citation>
    <scope>NUCLEOTIDE SEQUENCE</scope>
    <source>
        <strain evidence="1">Female2</strain>
        <tissue evidence="1">Blood</tissue>
    </source>
</reference>
<gene>
    <name evidence="1" type="ORF">GDO86_007430</name>
</gene>
<dbReference type="EMBL" id="JAACNH010000007">
    <property type="protein sequence ID" value="KAG8436320.1"/>
    <property type="molecule type" value="Genomic_DNA"/>
</dbReference>
<sequence length="121" mass="13935">MALKFLSRGYDPYLVSSQMERVQDRLTISNGYFININLADRSKKARIPISLHYSPHSKCERDIIQQNWDIITSNQSRLFITASPLFAYSWGKIGFIFSNEMNVYVIPGTGKVWNLLTDKAL</sequence>
<organism evidence="1 2">
    <name type="scientific">Hymenochirus boettgeri</name>
    <name type="common">Congo dwarf clawed frog</name>
    <dbReference type="NCBI Taxonomy" id="247094"/>
    <lineage>
        <taxon>Eukaryota</taxon>
        <taxon>Metazoa</taxon>
        <taxon>Chordata</taxon>
        <taxon>Craniata</taxon>
        <taxon>Vertebrata</taxon>
        <taxon>Euteleostomi</taxon>
        <taxon>Amphibia</taxon>
        <taxon>Batrachia</taxon>
        <taxon>Anura</taxon>
        <taxon>Pipoidea</taxon>
        <taxon>Pipidae</taxon>
        <taxon>Pipinae</taxon>
        <taxon>Hymenochirus</taxon>
    </lineage>
</organism>